<comment type="caution">
    <text evidence="2">Lacks conserved residue(s) required for the propagation of feature annotation.</text>
</comment>
<reference evidence="5" key="1">
    <citation type="submission" date="2021-02" db="EMBL/GenBank/DDBJ databases">
        <authorList>
            <person name="Nowell W R."/>
        </authorList>
    </citation>
    <scope>NUCLEOTIDE SEQUENCE</scope>
</reference>
<dbReference type="InterPro" id="IPR023415">
    <property type="entry name" value="LDLR_class-A_CS"/>
</dbReference>
<keyword evidence="4" id="KW-1133">Transmembrane helix</keyword>
<dbReference type="Gene3D" id="2.60.120.290">
    <property type="entry name" value="Spermadhesin, CUB domain"/>
    <property type="match status" value="1"/>
</dbReference>
<comment type="caution">
    <text evidence="5">The sequence shown here is derived from an EMBL/GenBank/DDBJ whole genome shotgun (WGS) entry which is preliminary data.</text>
</comment>
<dbReference type="PROSITE" id="PS01209">
    <property type="entry name" value="LDLRA_1"/>
    <property type="match status" value="1"/>
</dbReference>
<name>A0A818SQ10_9BILA</name>
<dbReference type="InterPro" id="IPR036055">
    <property type="entry name" value="LDL_receptor-like_sf"/>
</dbReference>
<keyword evidence="4" id="KW-0472">Membrane</keyword>
<dbReference type="AlphaFoldDB" id="A0A818SQ10"/>
<dbReference type="Pfam" id="PF00057">
    <property type="entry name" value="Ldl_recept_a"/>
    <property type="match status" value="1"/>
</dbReference>
<evidence type="ECO:0000256" key="1">
    <source>
        <dbReference type="ARBA" id="ARBA00023157"/>
    </source>
</evidence>
<proteinExistence type="predicted"/>
<evidence type="ECO:0000256" key="2">
    <source>
        <dbReference type="PROSITE-ProRule" id="PRU00124"/>
    </source>
</evidence>
<evidence type="ECO:0000313" key="5">
    <source>
        <dbReference type="EMBL" id="CAF3675848.1"/>
    </source>
</evidence>
<dbReference type="SMART" id="SM00192">
    <property type="entry name" value="LDLa"/>
    <property type="match status" value="1"/>
</dbReference>
<organism evidence="5 6">
    <name type="scientific">Adineta steineri</name>
    <dbReference type="NCBI Taxonomy" id="433720"/>
    <lineage>
        <taxon>Eukaryota</taxon>
        <taxon>Metazoa</taxon>
        <taxon>Spiralia</taxon>
        <taxon>Gnathifera</taxon>
        <taxon>Rotifera</taxon>
        <taxon>Eurotatoria</taxon>
        <taxon>Bdelloidea</taxon>
        <taxon>Adinetida</taxon>
        <taxon>Adinetidae</taxon>
        <taxon>Adineta</taxon>
    </lineage>
</organism>
<keyword evidence="4" id="KW-0812">Transmembrane</keyword>
<dbReference type="Proteomes" id="UP000663868">
    <property type="component" value="Unassembled WGS sequence"/>
</dbReference>
<sequence length="349" mass="39497">MIYICIDYNHHHTSSFSLSSEWLSICNQLPTSVLSFTTDDNNNRLRRADEYVMTSAPIDGIKRSNVCGDGYRIEGALLKSYPYAKSESYLPYEDCYMTFKSRRQDNQIRIRILSLDLNDIHGGVNCLDSLRFYKSAYVNRLDKLNTVECGQLTEKERFTVISPTGIVTAHFSTDGGNVSGNGFRVVLTAFRSPNKTHPCDENNEEFLCSNQECISNILLCDGVPHCLDESDESPHRSCTSSNAESSNSGSIESNNRTRTSKRQHWRGILIAAFLLIILSVFIFFLVYFVCRRFFRSPVPLMKSERKNYATILNSPKTGPKTTTATTTTQVILENNKSTGKRLDDDYSLL</sequence>
<dbReference type="CDD" id="cd00112">
    <property type="entry name" value="LDLa"/>
    <property type="match status" value="1"/>
</dbReference>
<evidence type="ECO:0008006" key="7">
    <source>
        <dbReference type="Google" id="ProtNLM"/>
    </source>
</evidence>
<dbReference type="EMBL" id="CAJOBB010000421">
    <property type="protein sequence ID" value="CAF3675848.1"/>
    <property type="molecule type" value="Genomic_DNA"/>
</dbReference>
<evidence type="ECO:0000256" key="4">
    <source>
        <dbReference type="SAM" id="Phobius"/>
    </source>
</evidence>
<dbReference type="Gene3D" id="4.10.400.10">
    <property type="entry name" value="Low-density Lipoprotein Receptor"/>
    <property type="match status" value="1"/>
</dbReference>
<dbReference type="InterPro" id="IPR002172">
    <property type="entry name" value="LDrepeatLR_classA_rpt"/>
</dbReference>
<dbReference type="PROSITE" id="PS50068">
    <property type="entry name" value="LDLRA_2"/>
    <property type="match status" value="1"/>
</dbReference>
<feature type="disulfide bond" evidence="2">
    <location>
        <begin position="208"/>
        <end position="226"/>
    </location>
</feature>
<feature type="transmembrane region" description="Helical" evidence="4">
    <location>
        <begin position="268"/>
        <end position="289"/>
    </location>
</feature>
<gene>
    <name evidence="5" type="ORF">KXQ929_LOCUS9318</name>
</gene>
<protein>
    <recommendedName>
        <fullName evidence="7">CUB domain-containing protein</fullName>
    </recommendedName>
</protein>
<feature type="region of interest" description="Disordered" evidence="3">
    <location>
        <begin position="237"/>
        <end position="258"/>
    </location>
</feature>
<dbReference type="SUPFAM" id="SSF49854">
    <property type="entry name" value="Spermadhesin, CUB domain"/>
    <property type="match status" value="1"/>
</dbReference>
<accession>A0A818SQ10</accession>
<dbReference type="PANTHER" id="PTHR24652">
    <property type="entry name" value="LOW-DENSITY LIPOPROTEIN RECEPTOR CLASS A DOMAIN-CONTAINING PROTEIN 2"/>
    <property type="match status" value="1"/>
</dbReference>
<evidence type="ECO:0000256" key="3">
    <source>
        <dbReference type="SAM" id="MobiDB-lite"/>
    </source>
</evidence>
<dbReference type="InterPro" id="IPR035914">
    <property type="entry name" value="Sperma_CUB_dom_sf"/>
</dbReference>
<dbReference type="InterPro" id="IPR042333">
    <property type="entry name" value="LRAD2/Mig-13-like"/>
</dbReference>
<keyword evidence="1 2" id="KW-1015">Disulfide bond</keyword>
<dbReference type="SUPFAM" id="SSF57424">
    <property type="entry name" value="LDL receptor-like module"/>
    <property type="match status" value="1"/>
</dbReference>
<evidence type="ECO:0000313" key="6">
    <source>
        <dbReference type="Proteomes" id="UP000663868"/>
    </source>
</evidence>
<feature type="compositionally biased region" description="Low complexity" evidence="3">
    <location>
        <begin position="237"/>
        <end position="254"/>
    </location>
</feature>